<dbReference type="eggNOG" id="ENOG5030ICK">
    <property type="taxonomic scope" value="Bacteria"/>
</dbReference>
<accession>F8E2X7</accession>
<evidence type="ECO:0000313" key="4">
    <source>
        <dbReference type="Proteomes" id="UP000000492"/>
    </source>
</evidence>
<proteinExistence type="predicted"/>
<sequence length="481" mass="52351">MIVVAHRESCVPAILQRSLFRQLESTALNFGYLILITTTLNFYSVAPLIARLEGMTSKKRSWLHRLFSSHNSPSDSNDAPSPTHSEAPEVTPSISDATPSPNTPSTTEESSGGPEDPPIPLSGLDLKQSDQLIRHIVSVFNSHGFGANPTPEVVYFAKPQDIKQPVKHTGPTPGPYGGTLPAPEIGEGQVMGLENIAKQAANLHDFENDMPPMVTEFITGLVTSLQTAAEIHSLPDAEFYRQLRVRLTAIDLLPESLQPDAREFNQDSPVRPFSDALCIHLVQDSPQSVLGLSPASLEDRGPVEDLFRIGFRNLWQELIDSDLKVQTVGGEKGKPGERMWVFEGSSYYVGSIPILLDEIVEHYLPQVDRSVGLLFASPHRHITLVREVDSGPDLMGSIGLLATFAAEEFTQQAGALSPRLMISHMGEIVTFTDVKWKDERSAELEVKPTAYLMEKLNQGWEDGEGPGGLGGGGLAGPGPEL</sequence>
<feature type="compositionally biased region" description="Low complexity" evidence="1">
    <location>
        <begin position="98"/>
        <end position="114"/>
    </location>
</feature>
<feature type="compositionally biased region" description="Gly residues" evidence="1">
    <location>
        <begin position="465"/>
        <end position="481"/>
    </location>
</feature>
<dbReference type="STRING" id="662755.CRES_0312"/>
<feature type="region of interest" description="Disordered" evidence="1">
    <location>
        <begin position="70"/>
        <end position="124"/>
    </location>
</feature>
<dbReference type="Proteomes" id="UP000000492">
    <property type="component" value="Chromosome"/>
</dbReference>
<evidence type="ECO:0000256" key="1">
    <source>
        <dbReference type="SAM" id="MobiDB-lite"/>
    </source>
</evidence>
<name>F8E2X7_CORRG</name>
<feature type="compositionally biased region" description="Low complexity" evidence="1">
    <location>
        <begin position="70"/>
        <end position="82"/>
    </location>
</feature>
<dbReference type="AlphaFoldDB" id="F8E2X7"/>
<dbReference type="KEGG" id="crd:CRES_0312"/>
<evidence type="ECO:0000313" key="3">
    <source>
        <dbReference type="EMBL" id="AEI08675.1"/>
    </source>
</evidence>
<dbReference type="HOGENOM" id="CLU_047808_1_0_11"/>
<reference evidence="3 4" key="1">
    <citation type="journal article" date="2012" name="BMC Genomics">
        <title>Complete genome sequence, lifestyle, and multi-drug resistance of the human pathogen Corynebacterium resistens DSM 45100 isolated from blood samples of a leukemia patient.</title>
        <authorList>
            <person name="Schroder J."/>
            <person name="Maus I."/>
            <person name="Meyer K."/>
            <person name="Wordemann S."/>
            <person name="Blom J."/>
            <person name="Jaenicke S."/>
            <person name="Schneider J."/>
            <person name="Trost E."/>
            <person name="Tauch A."/>
        </authorList>
    </citation>
    <scope>NUCLEOTIDE SEQUENCE [LARGE SCALE GENOMIC DNA]</scope>
    <source>
        <strain evidence="4">DSM 45100 / JCM 12819 / CCUG 50093 / GTC 2026 / SICGH 158</strain>
    </source>
</reference>
<feature type="transmembrane region" description="Helical" evidence="2">
    <location>
        <begin position="30"/>
        <end position="50"/>
    </location>
</feature>
<organism evidence="3 4">
    <name type="scientific">Corynebacterium resistens (strain DSM 45100 / JCM 12819 / GTC 2026 / SICGH 158)</name>
    <dbReference type="NCBI Taxonomy" id="662755"/>
    <lineage>
        <taxon>Bacteria</taxon>
        <taxon>Bacillati</taxon>
        <taxon>Actinomycetota</taxon>
        <taxon>Actinomycetes</taxon>
        <taxon>Mycobacteriales</taxon>
        <taxon>Corynebacteriaceae</taxon>
        <taxon>Corynebacterium</taxon>
    </lineage>
</organism>
<evidence type="ECO:0000256" key="2">
    <source>
        <dbReference type="SAM" id="Phobius"/>
    </source>
</evidence>
<keyword evidence="4" id="KW-1185">Reference proteome</keyword>
<dbReference type="EMBL" id="CP002857">
    <property type="protein sequence ID" value="AEI08675.1"/>
    <property type="molecule type" value="Genomic_DNA"/>
</dbReference>
<gene>
    <name evidence="3" type="ordered locus">CRES_0312</name>
</gene>
<feature type="region of interest" description="Disordered" evidence="1">
    <location>
        <begin position="462"/>
        <end position="481"/>
    </location>
</feature>
<keyword evidence="2" id="KW-0472">Membrane</keyword>
<keyword evidence="2" id="KW-1133">Transmembrane helix</keyword>
<protein>
    <submittedName>
        <fullName evidence="3">Uncharacterized protein</fullName>
    </submittedName>
</protein>
<keyword evidence="2" id="KW-0812">Transmembrane</keyword>